<proteinExistence type="inferred from homology"/>
<gene>
    <name evidence="4" type="ORF">PNE09_04000</name>
</gene>
<dbReference type="Proteomes" id="UP001210809">
    <property type="component" value="Unassembled WGS sequence"/>
</dbReference>
<evidence type="ECO:0000259" key="3">
    <source>
        <dbReference type="PROSITE" id="PS50801"/>
    </source>
</evidence>
<name>A0AAW6CZ94_9FIRM</name>
<dbReference type="GO" id="GO:0043856">
    <property type="term" value="F:anti-sigma factor antagonist activity"/>
    <property type="evidence" value="ECO:0007669"/>
    <property type="project" value="InterPro"/>
</dbReference>
<comment type="similarity">
    <text evidence="1 2">Belongs to the anti-sigma-factor antagonist family.</text>
</comment>
<evidence type="ECO:0000256" key="1">
    <source>
        <dbReference type="ARBA" id="ARBA00009013"/>
    </source>
</evidence>
<dbReference type="PANTHER" id="PTHR33495">
    <property type="entry name" value="ANTI-SIGMA FACTOR ANTAGONIST TM_1081-RELATED-RELATED"/>
    <property type="match status" value="1"/>
</dbReference>
<evidence type="ECO:0000313" key="5">
    <source>
        <dbReference type="Proteomes" id="UP001210809"/>
    </source>
</evidence>
<dbReference type="PANTHER" id="PTHR33495:SF2">
    <property type="entry name" value="ANTI-SIGMA FACTOR ANTAGONIST TM_1081-RELATED"/>
    <property type="match status" value="1"/>
</dbReference>
<evidence type="ECO:0000256" key="2">
    <source>
        <dbReference type="RuleBase" id="RU003749"/>
    </source>
</evidence>
<comment type="caution">
    <text evidence="4">The sequence shown here is derived from an EMBL/GenBank/DDBJ whole genome shotgun (WGS) entry which is preliminary data.</text>
</comment>
<dbReference type="NCBIfam" id="TIGR00377">
    <property type="entry name" value="ant_ant_sig"/>
    <property type="match status" value="1"/>
</dbReference>
<dbReference type="PROSITE" id="PS50801">
    <property type="entry name" value="STAS"/>
    <property type="match status" value="1"/>
</dbReference>
<dbReference type="InterPro" id="IPR003658">
    <property type="entry name" value="Anti-sigma_ant"/>
</dbReference>
<feature type="domain" description="STAS" evidence="3">
    <location>
        <begin position="30"/>
        <end position="137"/>
    </location>
</feature>
<dbReference type="Gene3D" id="3.30.750.24">
    <property type="entry name" value="STAS domain"/>
    <property type="match status" value="1"/>
</dbReference>
<dbReference type="EMBL" id="JAQLXW010000004">
    <property type="protein sequence ID" value="MDB8003229.1"/>
    <property type="molecule type" value="Genomic_DNA"/>
</dbReference>
<evidence type="ECO:0000313" key="4">
    <source>
        <dbReference type="EMBL" id="MDB8003229.1"/>
    </source>
</evidence>
<dbReference type="CDD" id="cd07043">
    <property type="entry name" value="STAS_anti-anti-sigma_factors"/>
    <property type="match status" value="1"/>
</dbReference>
<dbReference type="AlphaFoldDB" id="A0AAW6CZ94"/>
<organism evidence="4 5">
    <name type="scientific">[Eubacterium] siraeum</name>
    <dbReference type="NCBI Taxonomy" id="39492"/>
    <lineage>
        <taxon>Bacteria</taxon>
        <taxon>Bacillati</taxon>
        <taxon>Bacillota</taxon>
        <taxon>Clostridia</taxon>
        <taxon>Eubacteriales</taxon>
        <taxon>Oscillospiraceae</taxon>
        <taxon>Oscillospiraceae incertae sedis</taxon>
    </lineage>
</organism>
<sequence length="137" mass="14772">MLRHVFHKHGYKIQAVSITQQEKGGVFTGAGVEIIKRNGGITAVISGEIGHFEASGIRIRIDAELERLMPSMLILDMSGVSFMDSSGIGLILGRQRIMESFGGGVAVKNPSPSVRRIIQVAGLSRLIISGKNTEDKK</sequence>
<dbReference type="InterPro" id="IPR036513">
    <property type="entry name" value="STAS_dom_sf"/>
</dbReference>
<protein>
    <recommendedName>
        <fullName evidence="2">Anti-sigma factor antagonist</fullName>
    </recommendedName>
</protein>
<dbReference type="InterPro" id="IPR002645">
    <property type="entry name" value="STAS_dom"/>
</dbReference>
<reference evidence="4" key="1">
    <citation type="submission" date="2023-01" db="EMBL/GenBank/DDBJ databases">
        <title>Human gut microbiome strain richness.</title>
        <authorList>
            <person name="Chen-Liaw A."/>
        </authorList>
    </citation>
    <scope>NUCLEOTIDE SEQUENCE</scope>
    <source>
        <strain evidence="4">1001283st1_G1_1001283B150217_161031</strain>
    </source>
</reference>
<accession>A0AAW6CZ94</accession>
<dbReference type="Pfam" id="PF01740">
    <property type="entry name" value="STAS"/>
    <property type="match status" value="1"/>
</dbReference>
<dbReference type="SUPFAM" id="SSF52091">
    <property type="entry name" value="SpoIIaa-like"/>
    <property type="match status" value="1"/>
</dbReference>